<gene>
    <name evidence="2" type="ORF">FM104_02855</name>
</gene>
<evidence type="ECO:0000313" key="2">
    <source>
        <dbReference type="EMBL" id="SJN20883.1"/>
    </source>
</evidence>
<evidence type="ECO:0000256" key="1">
    <source>
        <dbReference type="SAM" id="MobiDB-lite"/>
    </source>
</evidence>
<protein>
    <submittedName>
        <fullName evidence="2">Uncharacterized protein</fullName>
    </submittedName>
</protein>
<feature type="region of interest" description="Disordered" evidence="1">
    <location>
        <begin position="1"/>
        <end position="29"/>
    </location>
</feature>
<dbReference type="RefSeq" id="WP_087129956.1">
    <property type="nucleotide sequence ID" value="NZ_FUKO01000011.1"/>
</dbReference>
<accession>A0A1R4INR3</accession>
<proteinExistence type="predicted"/>
<keyword evidence="3" id="KW-1185">Reference proteome</keyword>
<evidence type="ECO:0000313" key="3">
    <source>
        <dbReference type="Proteomes" id="UP000196320"/>
    </source>
</evidence>
<dbReference type="Proteomes" id="UP000196320">
    <property type="component" value="Unassembled WGS sequence"/>
</dbReference>
<dbReference type="OrthoDB" id="5082712at2"/>
<name>A0A1R4INR3_9MICO</name>
<dbReference type="AlphaFoldDB" id="A0A1R4INR3"/>
<feature type="compositionally biased region" description="Polar residues" evidence="1">
    <location>
        <begin position="1"/>
        <end position="12"/>
    </location>
</feature>
<dbReference type="EMBL" id="FUKO01000011">
    <property type="protein sequence ID" value="SJN20883.1"/>
    <property type="molecule type" value="Genomic_DNA"/>
</dbReference>
<organism evidence="2 3">
    <name type="scientific">Microbacterium esteraromaticum</name>
    <dbReference type="NCBI Taxonomy" id="57043"/>
    <lineage>
        <taxon>Bacteria</taxon>
        <taxon>Bacillati</taxon>
        <taxon>Actinomycetota</taxon>
        <taxon>Actinomycetes</taxon>
        <taxon>Micrococcales</taxon>
        <taxon>Microbacteriaceae</taxon>
        <taxon>Microbacterium</taxon>
    </lineage>
</organism>
<reference evidence="2 3" key="1">
    <citation type="submission" date="2017-02" db="EMBL/GenBank/DDBJ databases">
        <authorList>
            <person name="Peterson S.W."/>
        </authorList>
    </citation>
    <scope>NUCLEOTIDE SEQUENCE [LARGE SCALE GENOMIC DNA]</scope>
    <source>
        <strain evidence="2 3">B Mb 05.01</strain>
    </source>
</reference>
<sequence length="72" mass="7504">MGLFSQKQQEPSTWAALPGEPLDEKDDANRLVEPPASDLLGIGIGAQYSTVVLPAEPPAPEAADTTNAEGDD</sequence>